<dbReference type="Proteomes" id="UP001141552">
    <property type="component" value="Unassembled WGS sequence"/>
</dbReference>
<protein>
    <recommendedName>
        <fullName evidence="1">F-box domain-containing protein</fullName>
    </recommendedName>
</protein>
<dbReference type="InterPro" id="IPR006527">
    <property type="entry name" value="F-box-assoc_dom_typ1"/>
</dbReference>
<feature type="domain" description="F-box" evidence="1">
    <location>
        <begin position="46"/>
        <end position="86"/>
    </location>
</feature>
<dbReference type="SUPFAM" id="SSF81383">
    <property type="entry name" value="F-box domain"/>
    <property type="match status" value="1"/>
</dbReference>
<dbReference type="InterPro" id="IPR001810">
    <property type="entry name" value="F-box_dom"/>
</dbReference>
<name>A0A9Q0FJI8_9ROSI</name>
<dbReference type="SMART" id="SM00256">
    <property type="entry name" value="FBOX"/>
    <property type="match status" value="1"/>
</dbReference>
<organism evidence="2 3">
    <name type="scientific">Turnera subulata</name>
    <dbReference type="NCBI Taxonomy" id="218843"/>
    <lineage>
        <taxon>Eukaryota</taxon>
        <taxon>Viridiplantae</taxon>
        <taxon>Streptophyta</taxon>
        <taxon>Embryophyta</taxon>
        <taxon>Tracheophyta</taxon>
        <taxon>Spermatophyta</taxon>
        <taxon>Magnoliopsida</taxon>
        <taxon>eudicotyledons</taxon>
        <taxon>Gunneridae</taxon>
        <taxon>Pentapetalae</taxon>
        <taxon>rosids</taxon>
        <taxon>fabids</taxon>
        <taxon>Malpighiales</taxon>
        <taxon>Passifloraceae</taxon>
        <taxon>Turnera</taxon>
    </lineage>
</organism>
<dbReference type="InterPro" id="IPR055290">
    <property type="entry name" value="At3g26010-like"/>
</dbReference>
<reference evidence="2" key="2">
    <citation type="journal article" date="2023" name="Plants (Basel)">
        <title>Annotation of the Turnera subulata (Passifloraceae) Draft Genome Reveals the S-Locus Evolved after the Divergence of Turneroideae from Passifloroideae in a Stepwise Manner.</title>
        <authorList>
            <person name="Henning P.M."/>
            <person name="Roalson E.H."/>
            <person name="Mir W."/>
            <person name="McCubbin A.G."/>
            <person name="Shore J.S."/>
        </authorList>
    </citation>
    <scope>NUCLEOTIDE SEQUENCE</scope>
    <source>
        <strain evidence="2">F60SS</strain>
    </source>
</reference>
<sequence length="453" mass="52043">MSCQDSNLHISRGDMVEVKVSEKIESAKSKSSQLQVVKQLNDVITSDDDLLIQILARLPVKSLLRFKSVSNRWLSLISSPEFCRKLYPDHHSVSGIFLPATSPNPDHYDFISLEDNPDSAPFESLTFVDDPLGITILQSCHGLFLCCTSTPRSRPEIYDFYVYNPTTKLFITLPHPGHNPITNQLVPLPGSNRERPRYIHGLNLAFDPRKSPHYKVVCIRSPDSMPDIDIDDTAELAYQIEIYSSKTRSWSRSGAPFVVRSNALFNKGVFCNGAIHWIGTWGSCLYFNIEEEQLGEMPMPPVPEDWEERRYVYFGESRGHLHLVEIYRSPTTHFDVYEMEKDCSCWFVKYRVDLDAIVSAFPRMARSYSDPSDLNHYVFDILSVEREAKDDESHILLHVPCAIVSYNLKKKTFKKICDFASQSVDVMGTVFEGSFRMFRWWGLYKFVESFHSV</sequence>
<dbReference type="EMBL" id="JAKUCV010005109">
    <property type="protein sequence ID" value="KAJ4832654.1"/>
    <property type="molecule type" value="Genomic_DNA"/>
</dbReference>
<proteinExistence type="predicted"/>
<dbReference type="Pfam" id="PF07734">
    <property type="entry name" value="FBA_1"/>
    <property type="match status" value="1"/>
</dbReference>
<dbReference type="Pfam" id="PF00646">
    <property type="entry name" value="F-box"/>
    <property type="match status" value="1"/>
</dbReference>
<dbReference type="PANTHER" id="PTHR35546">
    <property type="entry name" value="F-BOX PROTEIN INTERACTION DOMAIN PROTEIN-RELATED"/>
    <property type="match status" value="1"/>
</dbReference>
<evidence type="ECO:0000313" key="2">
    <source>
        <dbReference type="EMBL" id="KAJ4832654.1"/>
    </source>
</evidence>
<reference evidence="2" key="1">
    <citation type="submission" date="2022-02" db="EMBL/GenBank/DDBJ databases">
        <authorList>
            <person name="Henning P.M."/>
            <person name="McCubbin A.G."/>
            <person name="Shore J.S."/>
        </authorList>
    </citation>
    <scope>NUCLEOTIDE SEQUENCE</scope>
    <source>
        <strain evidence="2">F60SS</strain>
        <tissue evidence="2">Leaves</tissue>
    </source>
</reference>
<comment type="caution">
    <text evidence="2">The sequence shown here is derived from an EMBL/GenBank/DDBJ whole genome shotgun (WGS) entry which is preliminary data.</text>
</comment>
<evidence type="ECO:0000259" key="1">
    <source>
        <dbReference type="SMART" id="SM00256"/>
    </source>
</evidence>
<dbReference type="InterPro" id="IPR036047">
    <property type="entry name" value="F-box-like_dom_sf"/>
</dbReference>
<dbReference type="Gene3D" id="1.20.1280.50">
    <property type="match status" value="1"/>
</dbReference>
<dbReference type="CDD" id="cd22157">
    <property type="entry name" value="F-box_AtFBW1-like"/>
    <property type="match status" value="1"/>
</dbReference>
<dbReference type="OrthoDB" id="605328at2759"/>
<accession>A0A9Q0FJI8</accession>
<dbReference type="AlphaFoldDB" id="A0A9Q0FJI8"/>
<gene>
    <name evidence="2" type="ORF">Tsubulata_043343</name>
</gene>
<evidence type="ECO:0000313" key="3">
    <source>
        <dbReference type="Proteomes" id="UP001141552"/>
    </source>
</evidence>
<dbReference type="PANTHER" id="PTHR35546:SF115">
    <property type="entry name" value="F-BOX DOMAIN-CONTAINING PROTEIN"/>
    <property type="match status" value="1"/>
</dbReference>
<keyword evidence="3" id="KW-1185">Reference proteome</keyword>